<name>A0A1H0G619_9PSED</name>
<keyword evidence="9" id="KW-1185">Reference proteome</keyword>
<dbReference type="STRING" id="198616.SAMN05216193_10769"/>
<dbReference type="PANTHER" id="PTHR43884">
    <property type="entry name" value="ACYL-COA DEHYDROGENASE"/>
    <property type="match status" value="1"/>
</dbReference>
<dbReference type="GO" id="GO:0003995">
    <property type="term" value="F:acyl-CoA dehydrogenase activity"/>
    <property type="evidence" value="ECO:0007669"/>
    <property type="project" value="TreeGrafter"/>
</dbReference>
<dbReference type="CDD" id="cd00567">
    <property type="entry name" value="ACAD"/>
    <property type="match status" value="1"/>
</dbReference>
<dbReference type="InterPro" id="IPR037069">
    <property type="entry name" value="AcylCoA_DH/ox_N_sf"/>
</dbReference>
<evidence type="ECO:0000259" key="6">
    <source>
        <dbReference type="Pfam" id="PF00441"/>
    </source>
</evidence>
<dbReference type="Gene3D" id="1.10.540.10">
    <property type="entry name" value="Acyl-CoA dehydrogenase/oxidase, N-terminal domain"/>
    <property type="match status" value="1"/>
</dbReference>
<keyword evidence="4" id="KW-0274">FAD</keyword>
<evidence type="ECO:0000256" key="3">
    <source>
        <dbReference type="ARBA" id="ARBA00022630"/>
    </source>
</evidence>
<protein>
    <submittedName>
        <fullName evidence="8">Acyl-CoA dehydrogenase</fullName>
    </submittedName>
</protein>
<dbReference type="Proteomes" id="UP000242957">
    <property type="component" value="Unassembled WGS sequence"/>
</dbReference>
<evidence type="ECO:0000313" key="8">
    <source>
        <dbReference type="EMBL" id="SDO02284.1"/>
    </source>
</evidence>
<dbReference type="RefSeq" id="WP_084314206.1">
    <property type="nucleotide sequence ID" value="NZ_FNIJ01000007.1"/>
</dbReference>
<dbReference type="AlphaFoldDB" id="A0A1H0G619"/>
<dbReference type="Gene3D" id="2.40.110.10">
    <property type="entry name" value="Butyryl-CoA Dehydrogenase, subunit A, domain 2"/>
    <property type="match status" value="1"/>
</dbReference>
<evidence type="ECO:0000259" key="7">
    <source>
        <dbReference type="Pfam" id="PF02771"/>
    </source>
</evidence>
<gene>
    <name evidence="8" type="ORF">SAMN05216193_10769</name>
</gene>
<comment type="similarity">
    <text evidence="2">Belongs to the acyl-CoA dehydrogenase family.</text>
</comment>
<dbReference type="InterPro" id="IPR046373">
    <property type="entry name" value="Acyl-CoA_Oxase/DH_mid-dom_sf"/>
</dbReference>
<dbReference type="Pfam" id="PF02771">
    <property type="entry name" value="Acyl-CoA_dh_N"/>
    <property type="match status" value="1"/>
</dbReference>
<dbReference type="SUPFAM" id="SSF56645">
    <property type="entry name" value="Acyl-CoA dehydrogenase NM domain-like"/>
    <property type="match status" value="1"/>
</dbReference>
<comment type="cofactor">
    <cofactor evidence="1">
        <name>FAD</name>
        <dbReference type="ChEBI" id="CHEBI:57692"/>
    </cofactor>
</comment>
<accession>A0A1H0G619</accession>
<dbReference type="InterPro" id="IPR009100">
    <property type="entry name" value="AcylCoA_DH/oxidase_NM_dom_sf"/>
</dbReference>
<keyword evidence="5" id="KW-0560">Oxidoreductase</keyword>
<dbReference type="SUPFAM" id="SSF47203">
    <property type="entry name" value="Acyl-CoA dehydrogenase C-terminal domain-like"/>
    <property type="match status" value="1"/>
</dbReference>
<dbReference type="InterPro" id="IPR036250">
    <property type="entry name" value="AcylCo_DH-like_C"/>
</dbReference>
<dbReference type="Pfam" id="PF00441">
    <property type="entry name" value="Acyl-CoA_dh_1"/>
    <property type="match status" value="1"/>
</dbReference>
<evidence type="ECO:0000256" key="5">
    <source>
        <dbReference type="ARBA" id="ARBA00023002"/>
    </source>
</evidence>
<evidence type="ECO:0000256" key="1">
    <source>
        <dbReference type="ARBA" id="ARBA00001974"/>
    </source>
</evidence>
<evidence type="ECO:0000256" key="4">
    <source>
        <dbReference type="ARBA" id="ARBA00022827"/>
    </source>
</evidence>
<dbReference type="GO" id="GO:0050660">
    <property type="term" value="F:flavin adenine dinucleotide binding"/>
    <property type="evidence" value="ECO:0007669"/>
    <property type="project" value="InterPro"/>
</dbReference>
<keyword evidence="3" id="KW-0285">Flavoprotein</keyword>
<dbReference type="InterPro" id="IPR013786">
    <property type="entry name" value="AcylCoA_DH/ox_N"/>
</dbReference>
<feature type="domain" description="Acyl-CoA dehydrogenase/oxidase N-terminal" evidence="7">
    <location>
        <begin position="34"/>
        <end position="90"/>
    </location>
</feature>
<dbReference type="Gene3D" id="1.20.140.10">
    <property type="entry name" value="Butyryl-CoA Dehydrogenase, subunit A, domain 3"/>
    <property type="match status" value="1"/>
</dbReference>
<evidence type="ECO:0000256" key="2">
    <source>
        <dbReference type="ARBA" id="ARBA00009347"/>
    </source>
</evidence>
<dbReference type="EMBL" id="FNIJ01000007">
    <property type="protein sequence ID" value="SDO02284.1"/>
    <property type="molecule type" value="Genomic_DNA"/>
</dbReference>
<dbReference type="InterPro" id="IPR009075">
    <property type="entry name" value="AcylCo_DH/oxidase_C"/>
</dbReference>
<dbReference type="OrthoDB" id="9769473at2"/>
<organism evidence="8 9">
    <name type="scientific">Pseudomonas jinjuensis</name>
    <dbReference type="NCBI Taxonomy" id="198616"/>
    <lineage>
        <taxon>Bacteria</taxon>
        <taxon>Pseudomonadati</taxon>
        <taxon>Pseudomonadota</taxon>
        <taxon>Gammaproteobacteria</taxon>
        <taxon>Pseudomonadales</taxon>
        <taxon>Pseudomonadaceae</taxon>
        <taxon>Pseudomonas</taxon>
    </lineage>
</organism>
<proteinExistence type="inferred from homology"/>
<dbReference type="PANTHER" id="PTHR43884:SF20">
    <property type="entry name" value="ACYL-COA DEHYDROGENASE FADE28"/>
    <property type="match status" value="1"/>
</dbReference>
<evidence type="ECO:0000313" key="9">
    <source>
        <dbReference type="Proteomes" id="UP000242957"/>
    </source>
</evidence>
<reference evidence="9" key="1">
    <citation type="submission" date="2016-10" db="EMBL/GenBank/DDBJ databases">
        <authorList>
            <person name="Varghese N."/>
            <person name="Submissions S."/>
        </authorList>
    </citation>
    <scope>NUCLEOTIDE SEQUENCE [LARGE SCALE GENOMIC DNA]</scope>
    <source>
        <strain evidence="9">JCM 21621</strain>
    </source>
</reference>
<feature type="domain" description="Acyl-CoA dehydrogenase/oxidase C-terminal" evidence="6">
    <location>
        <begin position="202"/>
        <end position="340"/>
    </location>
</feature>
<sequence length="352" mass="37534">MSDNTAMAEEREERLRLIRDSAASLVPRGGDLGRVRQLRFQAQGIDRDAWSEVCAMGWPGLRLGEEQGGSGLGMAEYAALLEELGRGLLPEPLIEANLVAPLLPVAERAALLAGERLILPAGIGYEAGAALPVLRDGQLRGEIAHVALGAAADAWLVACNTGLALVQRNAEGLSVHQEPTQDGGHLARLRFDGTPAQFVEAAPAALDESALACAAYLVGLMDAAFEQTRDYLGVRRQFGREIGSFQSLQHRMVDLKLQIELARAIVGEAATALDEGAPAPQVQRLVSTAKVRAAEAAMLVTRQAIQLHGGIGYTDEADIGLFLRRAMVLLNSQGSLAFHRARYIALLQAEVA</sequence>